<comment type="caution">
    <text evidence="17">The sequence shown here is derived from an EMBL/GenBank/DDBJ whole genome shotgun (WGS) entry which is preliminary data.</text>
</comment>
<dbReference type="Pfam" id="PF04116">
    <property type="entry name" value="FA_hydroxylase"/>
    <property type="match status" value="1"/>
</dbReference>
<organism evidence="17 18">
    <name type="scientific">Chionoecetes opilio</name>
    <name type="common">Atlantic snow crab</name>
    <name type="synonym">Cancer opilio</name>
    <dbReference type="NCBI Taxonomy" id="41210"/>
    <lineage>
        <taxon>Eukaryota</taxon>
        <taxon>Metazoa</taxon>
        <taxon>Ecdysozoa</taxon>
        <taxon>Arthropoda</taxon>
        <taxon>Crustacea</taxon>
        <taxon>Multicrustacea</taxon>
        <taxon>Malacostraca</taxon>
        <taxon>Eumalacostraca</taxon>
        <taxon>Eucarida</taxon>
        <taxon>Decapoda</taxon>
        <taxon>Pleocyemata</taxon>
        <taxon>Brachyura</taxon>
        <taxon>Eubrachyura</taxon>
        <taxon>Majoidea</taxon>
        <taxon>Majidae</taxon>
        <taxon>Chionoecetes</taxon>
    </lineage>
</organism>
<dbReference type="PANTHER" id="PTHR21624:SF1">
    <property type="entry name" value="ALKYLGLYCEROL MONOOXYGENASE"/>
    <property type="match status" value="1"/>
</dbReference>
<evidence type="ECO:0000256" key="7">
    <source>
        <dbReference type="ARBA" id="ARBA00023004"/>
    </source>
</evidence>
<dbReference type="GO" id="GO:0005506">
    <property type="term" value="F:iron ion binding"/>
    <property type="evidence" value="ECO:0007669"/>
    <property type="project" value="InterPro"/>
</dbReference>
<keyword evidence="17" id="KW-0503">Monooxygenase</keyword>
<protein>
    <recommendedName>
        <fullName evidence="12">Alkylglycerol monooxygenase</fullName>
        <ecNumber evidence="11">1.14.16.5</ecNumber>
    </recommendedName>
</protein>
<dbReference type="Proteomes" id="UP000770661">
    <property type="component" value="Unassembled WGS sequence"/>
</dbReference>
<comment type="similarity">
    <text evidence="10">Belongs to the sterol desaturase family. TMEM195 subfamily.</text>
</comment>
<dbReference type="GO" id="GO:0008610">
    <property type="term" value="P:lipid biosynthetic process"/>
    <property type="evidence" value="ECO:0007669"/>
    <property type="project" value="InterPro"/>
</dbReference>
<dbReference type="Pfam" id="PF24858">
    <property type="entry name" value="AGMP_C"/>
    <property type="match status" value="1"/>
</dbReference>
<evidence type="ECO:0000256" key="11">
    <source>
        <dbReference type="ARBA" id="ARBA00039026"/>
    </source>
</evidence>
<feature type="transmembrane region" description="Helical" evidence="14">
    <location>
        <begin position="436"/>
        <end position="457"/>
    </location>
</feature>
<evidence type="ECO:0000256" key="4">
    <source>
        <dbReference type="ARBA" id="ARBA00022824"/>
    </source>
</evidence>
<evidence type="ECO:0000256" key="6">
    <source>
        <dbReference type="ARBA" id="ARBA00023002"/>
    </source>
</evidence>
<evidence type="ECO:0000256" key="5">
    <source>
        <dbReference type="ARBA" id="ARBA00022989"/>
    </source>
</evidence>
<evidence type="ECO:0000256" key="12">
    <source>
        <dbReference type="ARBA" id="ARBA00040992"/>
    </source>
</evidence>
<sequence>MSEDGYLSFLTGLGQSTSQNYLHNKLQSDIATAASENSTDWDGVKGEGLRAEPTYTLQGAWWVMWLVCLEYLALWWQKEPLPCLHDNVMSMVHATLYEITKVMMRGMEYGVYMWLWQNYAFLPPLGDSFLAVATLVVLVDLGYYWLHRANHEIMLLWAVHQIHHSSQDLTVAVGMRHSPLQQLFAWVFYLPLALLGVPPSHMLAHAQFNLLYQCWLHTDAVGSLGPLEYVFNTPTHHRIHHGSNKYCLDKNYGGVFIFWDHLFGTFQAPLQDTKTVYGILIQPETFNPISNQFHYFKAAIRKVKSMDSWRDSLVALCKGPSWRPGAPWTGWDKDKIDVCYPREYRKATAIPTTHIYVILHFLATLTLTCRLAAHAGDRQAAVLLYSGSVVAALTAAGMLYDQTWYTRGLEAVRCLGGLVLCVLVAPPAAAASLLPLLAALYALSLLVWLFMPSLVLCGQAVPITQPADAQHDKRHTE</sequence>
<evidence type="ECO:0000259" key="15">
    <source>
        <dbReference type="Pfam" id="PF04116"/>
    </source>
</evidence>
<dbReference type="InterPro" id="IPR056853">
    <property type="entry name" value="AGMP_C"/>
</dbReference>
<keyword evidence="8" id="KW-0443">Lipid metabolism</keyword>
<evidence type="ECO:0000256" key="14">
    <source>
        <dbReference type="SAM" id="Phobius"/>
    </source>
</evidence>
<feature type="transmembrane region" description="Helical" evidence="14">
    <location>
        <begin position="412"/>
        <end position="430"/>
    </location>
</feature>
<comment type="cofactor">
    <cofactor evidence="1">
        <name>Fe cation</name>
        <dbReference type="ChEBI" id="CHEBI:24875"/>
    </cofactor>
</comment>
<evidence type="ECO:0000256" key="9">
    <source>
        <dbReference type="ARBA" id="ARBA00023136"/>
    </source>
</evidence>
<keyword evidence="7" id="KW-0408">Iron</keyword>
<keyword evidence="18" id="KW-1185">Reference proteome</keyword>
<evidence type="ECO:0000259" key="16">
    <source>
        <dbReference type="Pfam" id="PF24858"/>
    </source>
</evidence>
<dbReference type="PANTHER" id="PTHR21624">
    <property type="entry name" value="STEROL DESATURASE-RELATED PROTEIN"/>
    <property type="match status" value="1"/>
</dbReference>
<dbReference type="InterPro" id="IPR051689">
    <property type="entry name" value="Sterol_desaturase/TMEM195"/>
</dbReference>
<evidence type="ECO:0000256" key="13">
    <source>
        <dbReference type="ARBA" id="ARBA00047556"/>
    </source>
</evidence>
<name>A0A8J4YPF2_CHIOP</name>
<dbReference type="GO" id="GO:0006643">
    <property type="term" value="P:membrane lipid metabolic process"/>
    <property type="evidence" value="ECO:0007669"/>
    <property type="project" value="TreeGrafter"/>
</dbReference>
<dbReference type="GO" id="GO:0050479">
    <property type="term" value="F:glyceryl-ether monooxygenase activity"/>
    <property type="evidence" value="ECO:0007669"/>
    <property type="project" value="UniProtKB-EC"/>
</dbReference>
<reference evidence="17" key="1">
    <citation type="submission" date="2020-07" db="EMBL/GenBank/DDBJ databases">
        <title>The High-quality genome of the commercially important snow crab, Chionoecetes opilio.</title>
        <authorList>
            <person name="Jeong J.-H."/>
            <person name="Ryu S."/>
        </authorList>
    </citation>
    <scope>NUCLEOTIDE SEQUENCE</scope>
    <source>
        <strain evidence="17">MADBK_172401_WGS</strain>
        <tissue evidence="17">Digestive gland</tissue>
    </source>
</reference>
<dbReference type="EMBL" id="JACEEZ010003947">
    <property type="protein sequence ID" value="KAG0726831.1"/>
    <property type="molecule type" value="Genomic_DNA"/>
</dbReference>
<comment type="catalytic activity">
    <reaction evidence="13">
        <text>1-O-(1,2-saturated-alkyl)-sn-glycerol + (6R)-L-erythro-5,6,7,8-tetrahydrobiopterin + O2 = a 1-(1-hydroxyalkyl)-sn-glycerol + (6R)-L-erythro-6,7-dihydrobiopterin + H2O</text>
        <dbReference type="Rhea" id="RHEA:36255"/>
        <dbReference type="ChEBI" id="CHEBI:15377"/>
        <dbReference type="ChEBI" id="CHEBI:15379"/>
        <dbReference type="ChEBI" id="CHEBI:43120"/>
        <dbReference type="ChEBI" id="CHEBI:59560"/>
        <dbReference type="ChEBI" id="CHEBI:73418"/>
        <dbReference type="ChEBI" id="CHEBI:83957"/>
        <dbReference type="EC" id="1.14.16.5"/>
    </reaction>
</comment>
<evidence type="ECO:0000313" key="17">
    <source>
        <dbReference type="EMBL" id="KAG0726831.1"/>
    </source>
</evidence>
<evidence type="ECO:0000313" key="18">
    <source>
        <dbReference type="Proteomes" id="UP000770661"/>
    </source>
</evidence>
<keyword evidence="3 14" id="KW-0812">Transmembrane</keyword>
<evidence type="ECO:0000256" key="2">
    <source>
        <dbReference type="ARBA" id="ARBA00004477"/>
    </source>
</evidence>
<feature type="domain" description="Fatty acid hydroxylase" evidence="15">
    <location>
        <begin position="133"/>
        <end position="265"/>
    </location>
</feature>
<feature type="transmembrane region" description="Helical" evidence="14">
    <location>
        <begin position="379"/>
        <end position="400"/>
    </location>
</feature>
<dbReference type="GO" id="GO:0005789">
    <property type="term" value="C:endoplasmic reticulum membrane"/>
    <property type="evidence" value="ECO:0007669"/>
    <property type="project" value="UniProtKB-SubCell"/>
</dbReference>
<accession>A0A8J4YPF2</accession>
<evidence type="ECO:0000256" key="8">
    <source>
        <dbReference type="ARBA" id="ARBA00023098"/>
    </source>
</evidence>
<keyword evidence="4" id="KW-0256">Endoplasmic reticulum</keyword>
<feature type="transmembrane region" description="Helical" evidence="14">
    <location>
        <begin position="355"/>
        <end position="373"/>
    </location>
</feature>
<dbReference type="InterPro" id="IPR006694">
    <property type="entry name" value="Fatty_acid_hydroxylase"/>
</dbReference>
<dbReference type="AlphaFoldDB" id="A0A8J4YPF2"/>
<gene>
    <name evidence="17" type="primary">AGMO_2</name>
    <name evidence="17" type="ORF">GWK47_035806</name>
</gene>
<keyword evidence="9 14" id="KW-0472">Membrane</keyword>
<evidence type="ECO:0000256" key="1">
    <source>
        <dbReference type="ARBA" id="ARBA00001962"/>
    </source>
</evidence>
<proteinExistence type="inferred from homology"/>
<evidence type="ECO:0000256" key="10">
    <source>
        <dbReference type="ARBA" id="ARBA00038190"/>
    </source>
</evidence>
<dbReference type="EC" id="1.14.16.5" evidence="11"/>
<dbReference type="OrthoDB" id="6354873at2759"/>
<keyword evidence="5 14" id="KW-1133">Transmembrane helix</keyword>
<comment type="subcellular location">
    <subcellularLocation>
        <location evidence="2">Endoplasmic reticulum membrane</location>
        <topology evidence="2">Multi-pass membrane protein</topology>
    </subcellularLocation>
</comment>
<evidence type="ECO:0000256" key="3">
    <source>
        <dbReference type="ARBA" id="ARBA00022692"/>
    </source>
</evidence>
<feature type="domain" description="Alkylglycerol monooxygenase C-terminal" evidence="16">
    <location>
        <begin position="354"/>
        <end position="421"/>
    </location>
</feature>
<keyword evidence="6" id="KW-0560">Oxidoreductase</keyword>